<dbReference type="PANTHER" id="PTHR42789">
    <property type="entry name" value="D-ISOMER SPECIFIC 2-HYDROXYACID DEHYDROGENASE FAMILY PROTEIN (AFU_ORTHOLOGUE AFUA_6G10090)"/>
    <property type="match status" value="1"/>
</dbReference>
<dbReference type="Proteomes" id="UP001138751">
    <property type="component" value="Unassembled WGS sequence"/>
</dbReference>
<dbReference type="GO" id="GO:0051287">
    <property type="term" value="F:NAD binding"/>
    <property type="evidence" value="ECO:0007669"/>
    <property type="project" value="InterPro"/>
</dbReference>
<dbReference type="PANTHER" id="PTHR42789:SF1">
    <property type="entry name" value="D-ISOMER SPECIFIC 2-HYDROXYACID DEHYDROGENASE FAMILY PROTEIN (AFU_ORTHOLOGUE AFUA_6G10090)"/>
    <property type="match status" value="1"/>
</dbReference>
<dbReference type="InterPro" id="IPR050857">
    <property type="entry name" value="D-2-hydroxyacid_DH"/>
</dbReference>
<evidence type="ECO:0000256" key="1">
    <source>
        <dbReference type="ARBA" id="ARBA00005854"/>
    </source>
</evidence>
<dbReference type="InterPro" id="IPR006139">
    <property type="entry name" value="D-isomer_2_OHA_DH_cat_dom"/>
</dbReference>
<gene>
    <name evidence="7" type="ORF">GXW76_19330</name>
</gene>
<evidence type="ECO:0000259" key="5">
    <source>
        <dbReference type="Pfam" id="PF00389"/>
    </source>
</evidence>
<reference evidence="7" key="2">
    <citation type="journal article" date="2021" name="Syst. Appl. Microbiol.">
        <title>Roseomonas hellenica sp. nov., isolated from roots of wild-growing Alkanna tinctoria.</title>
        <authorList>
            <person name="Rat A."/>
            <person name="Naranjo H.D."/>
            <person name="Lebbe L."/>
            <person name="Cnockaert M."/>
            <person name="Krigas N."/>
            <person name="Grigoriadou K."/>
            <person name="Maloupa E."/>
            <person name="Willems A."/>
        </authorList>
    </citation>
    <scope>NUCLEOTIDE SEQUENCE</scope>
    <source>
        <strain evidence="7">LMG 31231</strain>
    </source>
</reference>
<dbReference type="SUPFAM" id="SSF51735">
    <property type="entry name" value="NAD(P)-binding Rossmann-fold domains"/>
    <property type="match status" value="1"/>
</dbReference>
<evidence type="ECO:0000256" key="4">
    <source>
        <dbReference type="RuleBase" id="RU003719"/>
    </source>
</evidence>
<dbReference type="GO" id="GO:0016616">
    <property type="term" value="F:oxidoreductase activity, acting on the CH-OH group of donors, NAD or NADP as acceptor"/>
    <property type="evidence" value="ECO:0007669"/>
    <property type="project" value="InterPro"/>
</dbReference>
<organism evidence="7 8">
    <name type="scientific">Neoroseomonas soli</name>
    <dbReference type="NCBI Taxonomy" id="1081025"/>
    <lineage>
        <taxon>Bacteria</taxon>
        <taxon>Pseudomonadati</taxon>
        <taxon>Pseudomonadota</taxon>
        <taxon>Alphaproteobacteria</taxon>
        <taxon>Acetobacterales</taxon>
        <taxon>Acetobacteraceae</taxon>
        <taxon>Neoroseomonas</taxon>
    </lineage>
</organism>
<evidence type="ECO:0000256" key="2">
    <source>
        <dbReference type="ARBA" id="ARBA00023002"/>
    </source>
</evidence>
<accession>A0A9X9X1Q7</accession>
<name>A0A9X9X1Q7_9PROT</name>
<evidence type="ECO:0000313" key="7">
    <source>
        <dbReference type="EMBL" id="MBR0673336.1"/>
    </source>
</evidence>
<evidence type="ECO:0000313" key="8">
    <source>
        <dbReference type="Proteomes" id="UP001138751"/>
    </source>
</evidence>
<evidence type="ECO:0000259" key="6">
    <source>
        <dbReference type="Pfam" id="PF02826"/>
    </source>
</evidence>
<comment type="similarity">
    <text evidence="1 4">Belongs to the D-isomer specific 2-hydroxyacid dehydrogenase family.</text>
</comment>
<dbReference type="PROSITE" id="PS00671">
    <property type="entry name" value="D_2_HYDROXYACID_DH_3"/>
    <property type="match status" value="1"/>
</dbReference>
<sequence>MTHSEAELPHSFQMAPLDALRDCADVVFNRSGRILVGRDLADAATGCQAIIAHRATPGTAETFAAAPDLIAFLRAAVDVSTIDLVAASAQGVLVTRVSPGFSDAVAELGLGMMVDLARGVSRAGAAYRSGRVPRPGSGFQLNGATLGIVGYGRIARRLAAIARGIGMTVLASDPHVEIGDPGVVAVSFGALLKGSDIVVCLAASTPETIGLFGQGAFGVMKRGAVFINLSRGELVDEGALEATLDRGHLRGAGLDVGSAEDQLPPPRLARRADVVATPHIGGVTREARAHQAMDIVRQVTALSEGRVPEGAINVDAAHRLMRLRPQTACAGGSEP</sequence>
<keyword evidence="8" id="KW-1185">Reference proteome</keyword>
<keyword evidence="2 4" id="KW-0560">Oxidoreductase</keyword>
<dbReference type="Pfam" id="PF02826">
    <property type="entry name" value="2-Hacid_dh_C"/>
    <property type="match status" value="1"/>
</dbReference>
<dbReference type="InterPro" id="IPR006140">
    <property type="entry name" value="D-isomer_DH_NAD-bd"/>
</dbReference>
<comment type="caution">
    <text evidence="7">The sequence shown here is derived from an EMBL/GenBank/DDBJ whole genome shotgun (WGS) entry which is preliminary data.</text>
</comment>
<dbReference type="InterPro" id="IPR036291">
    <property type="entry name" value="NAD(P)-bd_dom_sf"/>
</dbReference>
<feature type="domain" description="D-isomer specific 2-hydroxyacid dehydrogenase NAD-binding" evidence="6">
    <location>
        <begin position="110"/>
        <end position="281"/>
    </location>
</feature>
<reference evidence="7" key="1">
    <citation type="submission" date="2020-01" db="EMBL/GenBank/DDBJ databases">
        <authorList>
            <person name="Rat A."/>
        </authorList>
    </citation>
    <scope>NUCLEOTIDE SEQUENCE</scope>
    <source>
        <strain evidence="7">LMG 31231</strain>
    </source>
</reference>
<evidence type="ECO:0000256" key="3">
    <source>
        <dbReference type="ARBA" id="ARBA00023027"/>
    </source>
</evidence>
<dbReference type="RefSeq" id="WP_211863744.1">
    <property type="nucleotide sequence ID" value="NZ_JAAEDM010000067.1"/>
</dbReference>
<proteinExistence type="inferred from homology"/>
<dbReference type="EMBL" id="JAAEDM010000067">
    <property type="protein sequence ID" value="MBR0673336.1"/>
    <property type="molecule type" value="Genomic_DNA"/>
</dbReference>
<dbReference type="AlphaFoldDB" id="A0A9X9X1Q7"/>
<dbReference type="Pfam" id="PF00389">
    <property type="entry name" value="2-Hacid_dh"/>
    <property type="match status" value="1"/>
</dbReference>
<dbReference type="InterPro" id="IPR029753">
    <property type="entry name" value="D-isomer_DH_CS"/>
</dbReference>
<feature type="domain" description="D-isomer specific 2-hydroxyacid dehydrogenase catalytic" evidence="5">
    <location>
        <begin position="25"/>
        <end position="313"/>
    </location>
</feature>
<protein>
    <submittedName>
        <fullName evidence="7">Hydroxyacid dehydrogenase</fullName>
    </submittedName>
</protein>
<keyword evidence="3" id="KW-0520">NAD</keyword>
<dbReference type="SUPFAM" id="SSF52283">
    <property type="entry name" value="Formate/glycerate dehydrogenase catalytic domain-like"/>
    <property type="match status" value="1"/>
</dbReference>
<dbReference type="Gene3D" id="3.40.50.720">
    <property type="entry name" value="NAD(P)-binding Rossmann-like Domain"/>
    <property type="match status" value="2"/>
</dbReference>